<evidence type="ECO:0000256" key="1">
    <source>
        <dbReference type="SAM" id="Phobius"/>
    </source>
</evidence>
<proteinExistence type="predicted"/>
<dbReference type="GeneID" id="17291979"/>
<dbReference type="KEGG" id="gtt:GUITHDRAFT_155553"/>
<reference evidence="4" key="2">
    <citation type="submission" date="2012-11" db="EMBL/GenBank/DDBJ databases">
        <authorList>
            <person name="Kuo A."/>
            <person name="Curtis B.A."/>
            <person name="Tanifuji G."/>
            <person name="Burki F."/>
            <person name="Gruber A."/>
            <person name="Irimia M."/>
            <person name="Maruyama S."/>
            <person name="Arias M.C."/>
            <person name="Ball S.G."/>
            <person name="Gile G.H."/>
            <person name="Hirakawa Y."/>
            <person name="Hopkins J.F."/>
            <person name="Rensing S.A."/>
            <person name="Schmutz J."/>
            <person name="Symeonidi A."/>
            <person name="Elias M."/>
            <person name="Eveleigh R.J."/>
            <person name="Herman E.K."/>
            <person name="Klute M.J."/>
            <person name="Nakayama T."/>
            <person name="Obornik M."/>
            <person name="Reyes-Prieto A."/>
            <person name="Armbrust E.V."/>
            <person name="Aves S.J."/>
            <person name="Beiko R.G."/>
            <person name="Coutinho P."/>
            <person name="Dacks J.B."/>
            <person name="Durnford D.G."/>
            <person name="Fast N.M."/>
            <person name="Green B.R."/>
            <person name="Grisdale C."/>
            <person name="Hempe F."/>
            <person name="Henrissat B."/>
            <person name="Hoppner M.P."/>
            <person name="Ishida K.-I."/>
            <person name="Kim E."/>
            <person name="Koreny L."/>
            <person name="Kroth P.G."/>
            <person name="Liu Y."/>
            <person name="Malik S.-B."/>
            <person name="Maier U.G."/>
            <person name="McRose D."/>
            <person name="Mock T."/>
            <person name="Neilson J.A."/>
            <person name="Onodera N.T."/>
            <person name="Poole A.M."/>
            <person name="Pritham E.J."/>
            <person name="Richards T.A."/>
            <person name="Rocap G."/>
            <person name="Roy S.W."/>
            <person name="Sarai C."/>
            <person name="Schaack S."/>
            <person name="Shirato S."/>
            <person name="Slamovits C.H."/>
            <person name="Spencer D.F."/>
            <person name="Suzuki S."/>
            <person name="Worden A.Z."/>
            <person name="Zauner S."/>
            <person name="Barry K."/>
            <person name="Bell C."/>
            <person name="Bharti A.K."/>
            <person name="Crow J.A."/>
            <person name="Grimwood J."/>
            <person name="Kramer R."/>
            <person name="Lindquist E."/>
            <person name="Lucas S."/>
            <person name="Salamov A."/>
            <person name="McFadden G.I."/>
            <person name="Lane C.E."/>
            <person name="Keeling P.J."/>
            <person name="Gray M.W."/>
            <person name="Grigoriev I.V."/>
            <person name="Archibald J.M."/>
        </authorList>
    </citation>
    <scope>NUCLEOTIDE SEQUENCE</scope>
    <source>
        <strain evidence="4">CCMP2712</strain>
    </source>
</reference>
<dbReference type="PaxDb" id="55529-EKX35249"/>
<keyword evidence="1" id="KW-1133">Transmembrane helix</keyword>
<gene>
    <name evidence="2" type="ORF">GUITHDRAFT_155553</name>
</gene>
<dbReference type="HOGENOM" id="CLU_1242137_0_0_1"/>
<dbReference type="Proteomes" id="UP000011087">
    <property type="component" value="Unassembled WGS sequence"/>
</dbReference>
<name>L1IH56_GUITC</name>
<keyword evidence="4" id="KW-1185">Reference proteome</keyword>
<organism evidence="2">
    <name type="scientific">Guillardia theta (strain CCMP2712)</name>
    <name type="common">Cryptophyte</name>
    <dbReference type="NCBI Taxonomy" id="905079"/>
    <lineage>
        <taxon>Eukaryota</taxon>
        <taxon>Cryptophyceae</taxon>
        <taxon>Pyrenomonadales</taxon>
        <taxon>Geminigeraceae</taxon>
        <taxon>Guillardia</taxon>
    </lineage>
</organism>
<accession>L1IH56</accession>
<dbReference type="RefSeq" id="XP_005822229.1">
    <property type="nucleotide sequence ID" value="XM_005822172.1"/>
</dbReference>
<reference evidence="3" key="3">
    <citation type="submission" date="2016-03" db="UniProtKB">
        <authorList>
            <consortium name="EnsemblProtists"/>
        </authorList>
    </citation>
    <scope>IDENTIFICATION</scope>
</reference>
<protein>
    <submittedName>
        <fullName evidence="2 3">Uncharacterized protein</fullName>
    </submittedName>
</protein>
<reference evidence="2 4" key="1">
    <citation type="journal article" date="2012" name="Nature">
        <title>Algal genomes reveal evolutionary mosaicism and the fate of nucleomorphs.</title>
        <authorList>
            <consortium name="DOE Joint Genome Institute"/>
            <person name="Curtis B.A."/>
            <person name="Tanifuji G."/>
            <person name="Burki F."/>
            <person name="Gruber A."/>
            <person name="Irimia M."/>
            <person name="Maruyama S."/>
            <person name="Arias M.C."/>
            <person name="Ball S.G."/>
            <person name="Gile G.H."/>
            <person name="Hirakawa Y."/>
            <person name="Hopkins J.F."/>
            <person name="Kuo A."/>
            <person name="Rensing S.A."/>
            <person name="Schmutz J."/>
            <person name="Symeonidi A."/>
            <person name="Elias M."/>
            <person name="Eveleigh R.J."/>
            <person name="Herman E.K."/>
            <person name="Klute M.J."/>
            <person name="Nakayama T."/>
            <person name="Obornik M."/>
            <person name="Reyes-Prieto A."/>
            <person name="Armbrust E.V."/>
            <person name="Aves S.J."/>
            <person name="Beiko R.G."/>
            <person name="Coutinho P."/>
            <person name="Dacks J.B."/>
            <person name="Durnford D.G."/>
            <person name="Fast N.M."/>
            <person name="Green B.R."/>
            <person name="Grisdale C.J."/>
            <person name="Hempel F."/>
            <person name="Henrissat B."/>
            <person name="Hoppner M.P."/>
            <person name="Ishida K."/>
            <person name="Kim E."/>
            <person name="Koreny L."/>
            <person name="Kroth P.G."/>
            <person name="Liu Y."/>
            <person name="Malik S.B."/>
            <person name="Maier U.G."/>
            <person name="McRose D."/>
            <person name="Mock T."/>
            <person name="Neilson J.A."/>
            <person name="Onodera N.T."/>
            <person name="Poole A.M."/>
            <person name="Pritham E.J."/>
            <person name="Richards T.A."/>
            <person name="Rocap G."/>
            <person name="Roy S.W."/>
            <person name="Sarai C."/>
            <person name="Schaack S."/>
            <person name="Shirato S."/>
            <person name="Slamovits C.H."/>
            <person name="Spencer D.F."/>
            <person name="Suzuki S."/>
            <person name="Worden A.Z."/>
            <person name="Zauner S."/>
            <person name="Barry K."/>
            <person name="Bell C."/>
            <person name="Bharti A.K."/>
            <person name="Crow J.A."/>
            <person name="Grimwood J."/>
            <person name="Kramer R."/>
            <person name="Lindquist E."/>
            <person name="Lucas S."/>
            <person name="Salamov A."/>
            <person name="McFadden G.I."/>
            <person name="Lane C.E."/>
            <person name="Keeling P.J."/>
            <person name="Gray M.W."/>
            <person name="Grigoriev I.V."/>
            <person name="Archibald J.M."/>
        </authorList>
    </citation>
    <scope>NUCLEOTIDE SEQUENCE</scope>
    <source>
        <strain evidence="2 4">CCMP2712</strain>
    </source>
</reference>
<dbReference type="AlphaFoldDB" id="L1IH56"/>
<evidence type="ECO:0000313" key="4">
    <source>
        <dbReference type="Proteomes" id="UP000011087"/>
    </source>
</evidence>
<keyword evidence="1" id="KW-0472">Membrane</keyword>
<keyword evidence="1" id="KW-0812">Transmembrane</keyword>
<dbReference type="EnsemblProtists" id="EKX35249">
    <property type="protein sequence ID" value="EKX35249"/>
    <property type="gene ID" value="GUITHDRAFT_155553"/>
</dbReference>
<sequence>MTYYRRVNEIVHVPFLVVFSIALAVAFTHVSNKGEDFGESDGSDQTTSSNWVWGYGEGKDMVVRVNCTSYRHVMYDTVVEFGHGSGGGIAFRTRDSEQPRWVWEDGSVEFQDKLACDDLASSLKKSTKRGIPKYRFFNRYNKVFWIASMKDGVITFRNALNPVSIQLHVSDGFPKPSPSLPLPPLFPLFSSLIRSPFPASLPHVYAALPPSVFLPLPSPSLPS</sequence>
<dbReference type="EMBL" id="JH993094">
    <property type="protein sequence ID" value="EKX35249.1"/>
    <property type="molecule type" value="Genomic_DNA"/>
</dbReference>
<feature type="transmembrane region" description="Helical" evidence="1">
    <location>
        <begin position="12"/>
        <end position="30"/>
    </location>
</feature>
<evidence type="ECO:0000313" key="3">
    <source>
        <dbReference type="EnsemblProtists" id="EKX35249"/>
    </source>
</evidence>
<evidence type="ECO:0000313" key="2">
    <source>
        <dbReference type="EMBL" id="EKX35249.1"/>
    </source>
</evidence>